<feature type="domain" description="Knr4/Smi1-like" evidence="1">
    <location>
        <begin position="25"/>
        <end position="98"/>
    </location>
</feature>
<accession>A0A0A8X057</accession>
<gene>
    <name evidence="2" type="ORF">SAMD00020551_0510</name>
</gene>
<protein>
    <recommendedName>
        <fullName evidence="1">Knr4/Smi1-like domain-containing protein</fullName>
    </recommendedName>
</protein>
<dbReference type="SUPFAM" id="SSF160631">
    <property type="entry name" value="SMI1/KNR4-like"/>
    <property type="match status" value="1"/>
</dbReference>
<proteinExistence type="predicted"/>
<dbReference type="Pfam" id="PF09346">
    <property type="entry name" value="SMI1_KNR4"/>
    <property type="match status" value="1"/>
</dbReference>
<evidence type="ECO:0000259" key="1">
    <source>
        <dbReference type="Pfam" id="PF09346"/>
    </source>
</evidence>
<sequence>MIDKIKKLPNCFVHPPTGIPDVEKGHTLPSDLKEFYKICGGIDLFVGCDYAIKIVSPQGFVLANPVIIEERAEYDISSNWYIIGDNMNGDYITIDLDKLRLGRRFDSSWDVHGVAGSCPIVETSFTNL</sequence>
<dbReference type="EMBL" id="BASE01000012">
    <property type="protein sequence ID" value="GAM12377.1"/>
    <property type="molecule type" value="Genomic_DNA"/>
</dbReference>
<dbReference type="InterPro" id="IPR018958">
    <property type="entry name" value="Knr4/Smi1-like_dom"/>
</dbReference>
<dbReference type="Gene3D" id="3.40.1580.10">
    <property type="entry name" value="SMI1/KNR4-like"/>
    <property type="match status" value="1"/>
</dbReference>
<dbReference type="AlphaFoldDB" id="A0A0A8X057"/>
<reference evidence="2 3" key="1">
    <citation type="submission" date="2013-06" db="EMBL/GenBank/DDBJ databases">
        <title>Whole genome shotgun sequence of Bacillus selenatarsenatis SF-1.</title>
        <authorList>
            <person name="Kuroda M."/>
            <person name="Sei K."/>
            <person name="Yamashita M."/>
            <person name="Ike M."/>
        </authorList>
    </citation>
    <scope>NUCLEOTIDE SEQUENCE [LARGE SCALE GENOMIC DNA]</scope>
    <source>
        <strain evidence="2 3">SF-1</strain>
    </source>
</reference>
<keyword evidence="3" id="KW-1185">Reference proteome</keyword>
<name>A0A0A8X057_MESS1</name>
<comment type="caution">
    <text evidence="2">The sequence shown here is derived from an EMBL/GenBank/DDBJ whole genome shotgun (WGS) entry which is preliminary data.</text>
</comment>
<dbReference type="Proteomes" id="UP000031014">
    <property type="component" value="Unassembled WGS sequence"/>
</dbReference>
<organism evidence="2 3">
    <name type="scientific">Mesobacillus selenatarsenatis (strain DSM 18680 / JCM 14380 / FERM P-15431 / SF-1)</name>
    <dbReference type="NCBI Taxonomy" id="1321606"/>
    <lineage>
        <taxon>Bacteria</taxon>
        <taxon>Bacillati</taxon>
        <taxon>Bacillota</taxon>
        <taxon>Bacilli</taxon>
        <taxon>Bacillales</taxon>
        <taxon>Bacillaceae</taxon>
        <taxon>Mesobacillus</taxon>
    </lineage>
</organism>
<evidence type="ECO:0000313" key="3">
    <source>
        <dbReference type="Proteomes" id="UP000031014"/>
    </source>
</evidence>
<dbReference type="InterPro" id="IPR037883">
    <property type="entry name" value="Knr4/Smi1-like_sf"/>
</dbReference>
<evidence type="ECO:0000313" key="2">
    <source>
        <dbReference type="EMBL" id="GAM12377.1"/>
    </source>
</evidence>